<dbReference type="PANTHER" id="PTHR11733:SF167">
    <property type="entry name" value="FI17812P1-RELATED"/>
    <property type="match status" value="1"/>
</dbReference>
<dbReference type="PANTHER" id="PTHR11733">
    <property type="entry name" value="ZINC METALLOPROTEASE FAMILY M13 NEPRILYSIN-RELATED"/>
    <property type="match status" value="1"/>
</dbReference>
<dbReference type="Gene3D" id="1.10.1380.10">
    <property type="entry name" value="Neutral endopeptidase , domain2"/>
    <property type="match status" value="1"/>
</dbReference>
<proteinExistence type="evidence at transcript level"/>
<dbReference type="EMBL" id="GANP01001257">
    <property type="protein sequence ID" value="JAB83211.1"/>
    <property type="molecule type" value="mRNA"/>
</dbReference>
<evidence type="ECO:0000313" key="3">
    <source>
        <dbReference type="EMBL" id="JAB83211.1"/>
    </source>
</evidence>
<accession>V5IJK9</accession>
<dbReference type="GO" id="GO:0016485">
    <property type="term" value="P:protein processing"/>
    <property type="evidence" value="ECO:0007669"/>
    <property type="project" value="TreeGrafter"/>
</dbReference>
<feature type="domain" description="Peptidase M13 N-terminal" evidence="2">
    <location>
        <begin position="3"/>
        <end position="102"/>
    </location>
</feature>
<dbReference type="InterPro" id="IPR008753">
    <property type="entry name" value="Peptidase_M13_N"/>
</dbReference>
<sequence>MASKKLEQLFLEFKKEAFGVKKDVPLWKKCLTKLSDLMTHAIGRLYVDKMFNTNAKKTMDKLVGVLNSTFGEMLENNTWMDEPTRNESLKKLQKMVAKIGYPSWILNDTYLNGLLRIRACLFSCNYSFLNVLSRPAAKYARFRQLSEIYGKHIRKKMSGYTGCCSGECVFTIHRLTILPSLLEYFSRHFFKTVCLHHSTWELLEW</sequence>
<dbReference type="Pfam" id="PF05649">
    <property type="entry name" value="Peptidase_M13_N"/>
    <property type="match status" value="1"/>
</dbReference>
<reference evidence="3" key="1">
    <citation type="journal article" date="2015" name="Sci. Rep.">
        <title>Tissue- and time-dependent transcription in Ixodes ricinus salivary glands and midguts when blood feeding on the vertebrate host.</title>
        <authorList>
            <person name="Kotsyfakis M."/>
            <person name="Schwarz A."/>
            <person name="Erhart J."/>
            <person name="Ribeiro J.M."/>
        </authorList>
    </citation>
    <scope>NUCLEOTIDE SEQUENCE</scope>
    <source>
        <tissue evidence="3">Salivary gland and midgut</tissue>
    </source>
</reference>
<organism evidence="3">
    <name type="scientific">Ixodes ricinus</name>
    <name type="common">Common tick</name>
    <name type="synonym">Acarus ricinus</name>
    <dbReference type="NCBI Taxonomy" id="34613"/>
    <lineage>
        <taxon>Eukaryota</taxon>
        <taxon>Metazoa</taxon>
        <taxon>Ecdysozoa</taxon>
        <taxon>Arthropoda</taxon>
        <taxon>Chelicerata</taxon>
        <taxon>Arachnida</taxon>
        <taxon>Acari</taxon>
        <taxon>Parasitiformes</taxon>
        <taxon>Ixodida</taxon>
        <taxon>Ixodoidea</taxon>
        <taxon>Ixodidae</taxon>
        <taxon>Ixodinae</taxon>
        <taxon>Ixodes</taxon>
    </lineage>
</organism>
<dbReference type="InterPro" id="IPR000718">
    <property type="entry name" value="Peptidase_M13"/>
</dbReference>
<dbReference type="AlphaFoldDB" id="V5IJK9"/>
<dbReference type="InterPro" id="IPR024079">
    <property type="entry name" value="MetalloPept_cat_dom_sf"/>
</dbReference>
<name>V5IJK9_IXORI</name>
<dbReference type="GO" id="GO:0004222">
    <property type="term" value="F:metalloendopeptidase activity"/>
    <property type="evidence" value="ECO:0007669"/>
    <property type="project" value="InterPro"/>
</dbReference>
<dbReference type="Gene3D" id="3.40.390.10">
    <property type="entry name" value="Collagenase (Catalytic Domain)"/>
    <property type="match status" value="1"/>
</dbReference>
<dbReference type="InterPro" id="IPR042089">
    <property type="entry name" value="Peptidase_M13_dom_2"/>
</dbReference>
<dbReference type="PROSITE" id="PS51885">
    <property type="entry name" value="NEPRILYSIN"/>
    <property type="match status" value="1"/>
</dbReference>
<dbReference type="GO" id="GO:0005886">
    <property type="term" value="C:plasma membrane"/>
    <property type="evidence" value="ECO:0007669"/>
    <property type="project" value="TreeGrafter"/>
</dbReference>
<evidence type="ECO:0000259" key="2">
    <source>
        <dbReference type="Pfam" id="PF05649"/>
    </source>
</evidence>
<dbReference type="SUPFAM" id="SSF55486">
    <property type="entry name" value="Metalloproteases ('zincins'), catalytic domain"/>
    <property type="match status" value="1"/>
</dbReference>
<evidence type="ECO:0000256" key="1">
    <source>
        <dbReference type="ARBA" id="ARBA00007357"/>
    </source>
</evidence>
<protein>
    <submittedName>
        <fullName evidence="3">Putative peptidase family m13 includes neprilysin</fullName>
    </submittedName>
</protein>
<comment type="similarity">
    <text evidence="1">Belongs to the peptidase M13 family.</text>
</comment>